<evidence type="ECO:0000256" key="4">
    <source>
        <dbReference type="PROSITE-ProRule" id="PRU00134"/>
    </source>
</evidence>
<proteinExistence type="predicted"/>
<keyword evidence="7" id="KW-1185">Reference proteome</keyword>
<gene>
    <name evidence="6" type="ORF">MIND_00186200</name>
</gene>
<organism evidence="6 7">
    <name type="scientific">Mycena indigotica</name>
    <dbReference type="NCBI Taxonomy" id="2126181"/>
    <lineage>
        <taxon>Eukaryota</taxon>
        <taxon>Fungi</taxon>
        <taxon>Dikarya</taxon>
        <taxon>Basidiomycota</taxon>
        <taxon>Agaricomycotina</taxon>
        <taxon>Agaricomycetes</taxon>
        <taxon>Agaricomycetidae</taxon>
        <taxon>Agaricales</taxon>
        <taxon>Marasmiineae</taxon>
        <taxon>Mycenaceae</taxon>
        <taxon>Mycena</taxon>
    </lineage>
</organism>
<reference evidence="6" key="1">
    <citation type="submission" date="2020-05" db="EMBL/GenBank/DDBJ databases">
        <title>Mycena genomes resolve the evolution of fungal bioluminescence.</title>
        <authorList>
            <person name="Tsai I.J."/>
        </authorList>
    </citation>
    <scope>NUCLEOTIDE SEQUENCE</scope>
    <source>
        <strain evidence="6">171206Taipei</strain>
    </source>
</reference>
<evidence type="ECO:0000256" key="1">
    <source>
        <dbReference type="ARBA" id="ARBA00022723"/>
    </source>
</evidence>
<keyword evidence="1" id="KW-0479">Metal-binding</keyword>
<evidence type="ECO:0000259" key="5">
    <source>
        <dbReference type="PROSITE" id="PS50865"/>
    </source>
</evidence>
<sequence>MTSVHPALRVSSLQALPLKLRLDAQAACRVNGSSTKATLVLRAFDPPHPTLTVTQQAGYFPLVYHLLDPKLVPVFAGDDFPDAIDNTTLTTISTATIAMNVFFRIAAPIFPVGPDLWPRLWPWFAFVYRWWGQLHGILGFPEKPVLFRNFVITLGRLSANAGGNPHKFLLQSPGLRSILVNIWKEHVPTEDVPQRLRMVLIDFTNFIMPLVPSQKANMEELVAGAGSMEDMASLIVIHLQRLLDDAKLSDLEDGAFVHLIRTIVGLILHGDFSTLKGVGKLFETDWFLLPLGDLIDALLDNTDFLPTLLRCISSLSSTAAADTGRTLEECWMVIERIILCRQGDVYPMHVIRAGVLVAVIHSARNNYPGKDLVTPSLRRVLVESLDLSCLYRYNASMLSTVLKLPEIQKDSRHPAFVKSETYPHWLALLHAVEERKRPLDLTYARLWGICARHKTCDNSACQRMTLRRELKKCACEGVLYCSKSCQKADWKRGHREVCSAYAFLTLSDRTDRFLVYFDRKYIRHLLDDEYYRNFDSILAKQVVFLASRYAKVRESGGDPDYTILPVTVFNHAFGPARIEVRSIEETAETVARCEKHLDAQREWRDVVRRAQASEGRMALHIVDALHFHGERIIVVPLWAASGLVWDTVKNVARQISAEWKENGWTRSAESEKRVVEDPRFNSVRLARLQVETECCGIEQVSMYRLDAAGH</sequence>
<evidence type="ECO:0000256" key="3">
    <source>
        <dbReference type="ARBA" id="ARBA00022833"/>
    </source>
</evidence>
<accession>A0A8H6T4U3</accession>
<dbReference type="InterPro" id="IPR002893">
    <property type="entry name" value="Znf_MYND"/>
</dbReference>
<keyword evidence="2 4" id="KW-0863">Zinc-finger</keyword>
<dbReference type="Pfam" id="PF01753">
    <property type="entry name" value="zf-MYND"/>
    <property type="match status" value="1"/>
</dbReference>
<evidence type="ECO:0000256" key="2">
    <source>
        <dbReference type="ARBA" id="ARBA00022771"/>
    </source>
</evidence>
<comment type="caution">
    <text evidence="6">The sequence shown here is derived from an EMBL/GenBank/DDBJ whole genome shotgun (WGS) entry which is preliminary data.</text>
</comment>
<feature type="domain" description="MYND-type" evidence="5">
    <location>
        <begin position="458"/>
        <end position="498"/>
    </location>
</feature>
<dbReference type="OrthoDB" id="265717at2759"/>
<dbReference type="EMBL" id="JACAZF010000002">
    <property type="protein sequence ID" value="KAF7311758.1"/>
    <property type="molecule type" value="Genomic_DNA"/>
</dbReference>
<evidence type="ECO:0000313" key="6">
    <source>
        <dbReference type="EMBL" id="KAF7311758.1"/>
    </source>
</evidence>
<dbReference type="Gene3D" id="6.10.140.2220">
    <property type="match status" value="1"/>
</dbReference>
<keyword evidence="3" id="KW-0862">Zinc</keyword>
<protein>
    <submittedName>
        <fullName evidence="6">MYND-type domain-containing protein</fullName>
    </submittedName>
</protein>
<dbReference type="GO" id="GO:0008270">
    <property type="term" value="F:zinc ion binding"/>
    <property type="evidence" value="ECO:0007669"/>
    <property type="project" value="UniProtKB-KW"/>
</dbReference>
<evidence type="ECO:0000313" key="7">
    <source>
        <dbReference type="Proteomes" id="UP000636479"/>
    </source>
</evidence>
<dbReference type="Proteomes" id="UP000636479">
    <property type="component" value="Unassembled WGS sequence"/>
</dbReference>
<name>A0A8H6T4U3_9AGAR</name>
<dbReference type="SUPFAM" id="SSF144232">
    <property type="entry name" value="HIT/MYND zinc finger-like"/>
    <property type="match status" value="1"/>
</dbReference>
<dbReference type="GeneID" id="59341287"/>
<dbReference type="AlphaFoldDB" id="A0A8H6T4U3"/>
<dbReference type="RefSeq" id="XP_037223866.1">
    <property type="nucleotide sequence ID" value="XM_037358771.1"/>
</dbReference>
<dbReference type="PROSITE" id="PS50865">
    <property type="entry name" value="ZF_MYND_2"/>
    <property type="match status" value="1"/>
</dbReference>